<proteinExistence type="predicted"/>
<keyword evidence="2" id="KW-1185">Reference proteome</keyword>
<evidence type="ECO:0000313" key="2">
    <source>
        <dbReference type="Proteomes" id="UP000005413"/>
    </source>
</evidence>
<feature type="non-terminal residue" evidence="1">
    <location>
        <position position="1"/>
    </location>
</feature>
<dbReference type="AlphaFoldDB" id="G5JGN4"/>
<reference evidence="1 2" key="1">
    <citation type="journal article" date="2012" name="BMC Genomics">
        <title>Comparative genomic analysis of the genus Staphylococcus including Staphylococcus aureus and its newly described sister species Staphylococcus simiae.</title>
        <authorList>
            <person name="Suzuki H."/>
            <person name="Lefebure T."/>
            <person name="Pavinski Bitar P."/>
            <person name="Stanhope M.J."/>
        </authorList>
    </citation>
    <scope>NUCLEOTIDE SEQUENCE [LARGE SCALE GENOMIC DNA]</scope>
    <source>
        <strain evidence="1 2">CCM 7213</strain>
    </source>
</reference>
<dbReference type="EMBL" id="AEUN01000158">
    <property type="protein sequence ID" value="EHJ08652.1"/>
    <property type="molecule type" value="Genomic_DNA"/>
</dbReference>
<organism evidence="1 2">
    <name type="scientific">Staphylococcus simiae CCM 7213 = CCUG 51256</name>
    <dbReference type="NCBI Taxonomy" id="911238"/>
    <lineage>
        <taxon>Bacteria</taxon>
        <taxon>Bacillati</taxon>
        <taxon>Bacillota</taxon>
        <taxon>Bacilli</taxon>
        <taxon>Bacillales</taxon>
        <taxon>Staphylococcaceae</taxon>
        <taxon>Staphylococcus</taxon>
    </lineage>
</organism>
<name>G5JGN4_9STAP</name>
<accession>G5JGN4</accession>
<gene>
    <name evidence="1" type="ORF">SS7213T_03025</name>
</gene>
<sequence>FGKFSTSIGLAMYDRLAGVKKSERKIATPIVACNEQGFV</sequence>
<dbReference type="Proteomes" id="UP000005413">
    <property type="component" value="Unassembled WGS sequence"/>
</dbReference>
<comment type="caution">
    <text evidence="1">The sequence shown here is derived from an EMBL/GenBank/DDBJ whole genome shotgun (WGS) entry which is preliminary data.</text>
</comment>
<evidence type="ECO:0000313" key="1">
    <source>
        <dbReference type="EMBL" id="EHJ08652.1"/>
    </source>
</evidence>
<protein>
    <submittedName>
        <fullName evidence="1">Uncharacterized protein</fullName>
    </submittedName>
</protein>
<feature type="non-terminal residue" evidence="1">
    <location>
        <position position="39"/>
    </location>
</feature>